<evidence type="ECO:0000313" key="2">
    <source>
        <dbReference type="EMBL" id="GAA0958373.1"/>
    </source>
</evidence>
<organism evidence="2 3">
    <name type="scientific">Kribbella koreensis</name>
    <dbReference type="NCBI Taxonomy" id="57909"/>
    <lineage>
        <taxon>Bacteria</taxon>
        <taxon>Bacillati</taxon>
        <taxon>Actinomycetota</taxon>
        <taxon>Actinomycetes</taxon>
        <taxon>Propionibacteriales</taxon>
        <taxon>Kribbellaceae</taxon>
        <taxon>Kribbella</taxon>
    </lineage>
</organism>
<dbReference type="EMBL" id="BAAAHK010000019">
    <property type="protein sequence ID" value="GAA0958373.1"/>
    <property type="molecule type" value="Genomic_DNA"/>
</dbReference>
<gene>
    <name evidence="2" type="ORF">GCM10009554_70510</name>
</gene>
<proteinExistence type="predicted"/>
<comment type="caution">
    <text evidence="2">The sequence shown here is derived from an EMBL/GenBank/DDBJ whole genome shotgun (WGS) entry which is preliminary data.</text>
</comment>
<keyword evidence="3" id="KW-1185">Reference proteome</keyword>
<name>A0ABN1RJF9_9ACTN</name>
<accession>A0ABN1RJF9</accession>
<reference evidence="2 3" key="1">
    <citation type="journal article" date="2019" name="Int. J. Syst. Evol. Microbiol.">
        <title>The Global Catalogue of Microorganisms (GCM) 10K type strain sequencing project: providing services to taxonomists for standard genome sequencing and annotation.</title>
        <authorList>
            <consortium name="The Broad Institute Genomics Platform"/>
            <consortium name="The Broad Institute Genome Sequencing Center for Infectious Disease"/>
            <person name="Wu L."/>
            <person name="Ma J."/>
        </authorList>
    </citation>
    <scope>NUCLEOTIDE SEQUENCE [LARGE SCALE GENOMIC DNA]</scope>
    <source>
        <strain evidence="2 3">JCM 10977</strain>
    </source>
</reference>
<dbReference type="Proteomes" id="UP001500542">
    <property type="component" value="Unassembled WGS sequence"/>
</dbReference>
<protein>
    <submittedName>
        <fullName evidence="2">Uncharacterized protein</fullName>
    </submittedName>
</protein>
<evidence type="ECO:0000256" key="1">
    <source>
        <dbReference type="SAM" id="MobiDB-lite"/>
    </source>
</evidence>
<feature type="region of interest" description="Disordered" evidence="1">
    <location>
        <begin position="111"/>
        <end position="150"/>
    </location>
</feature>
<evidence type="ECO:0000313" key="3">
    <source>
        <dbReference type="Proteomes" id="UP001500542"/>
    </source>
</evidence>
<sequence length="150" mass="16720">MLENSPWPTHDRNMARYEVIARATIDRSQPTSAYFTLAMLSGRLDKGMHLRRIEDLPDGKVALVLQHKFSPRKQDEAALMANRTLAQLGIPASQVQQVDLLRLSRKGRTLVRSWIGPGDPPGPGFSGDREPRKPLPTPPHLNASLDLPND</sequence>